<keyword evidence="3" id="KW-0067">ATP-binding</keyword>
<keyword evidence="4" id="KW-1278">Translocase</keyword>
<dbReference type="Proteomes" id="UP000536179">
    <property type="component" value="Unassembled WGS sequence"/>
</dbReference>
<dbReference type="AlphaFoldDB" id="A0A7W5H967"/>
<keyword evidence="8" id="KW-1185">Reference proteome</keyword>
<dbReference type="Gene3D" id="3.40.50.300">
    <property type="entry name" value="P-loop containing nucleotide triphosphate hydrolases"/>
    <property type="match status" value="1"/>
</dbReference>
<dbReference type="RefSeq" id="WP_315854703.1">
    <property type="nucleotide sequence ID" value="NZ_JACHXU010000027.1"/>
</dbReference>
<dbReference type="PROSITE" id="PS50893">
    <property type="entry name" value="ABC_TRANSPORTER_2"/>
    <property type="match status" value="1"/>
</dbReference>
<dbReference type="PANTHER" id="PTHR43875">
    <property type="entry name" value="MALTODEXTRIN IMPORT ATP-BINDING PROTEIN MSMX"/>
    <property type="match status" value="1"/>
</dbReference>
<dbReference type="InterPro" id="IPR003439">
    <property type="entry name" value="ABC_transporter-like_ATP-bd"/>
</dbReference>
<keyword evidence="2" id="KW-0547">Nucleotide-binding</keyword>
<gene>
    <name evidence="7" type="ORF">FHS27_005640</name>
</gene>
<dbReference type="PROSITE" id="PS00211">
    <property type="entry name" value="ABC_TRANSPORTER_1"/>
    <property type="match status" value="1"/>
</dbReference>
<feature type="domain" description="ABC transporter" evidence="6">
    <location>
        <begin position="1"/>
        <end position="230"/>
    </location>
</feature>
<dbReference type="SMART" id="SM00382">
    <property type="entry name" value="AAA"/>
    <property type="match status" value="1"/>
</dbReference>
<sequence length="359" mass="38867">MSKSFDGERVLDGLDLSVSEGEYVVVLGPSGCGKSTLLQIIAGLVPLDAGTVEFALQSLGRVAPKDRDVAFLFQDDRLYPHWTLRQNLRIAMDRSPVKSSGNDVMSELARRLGIDGLLERRPDEVSGGQLRRAALVKALLRQPAVCLLDEPLSAIDMMLREDLIALLADYPRDRGSSLSQTSILHVTHDGEEAMRLADRIVVLGSGRVLQSGTPESIYRSPCSLEVAKAIGTPPANLIPLRWLRSVFASSYEAILQSLPGCDETSFLVLRPESVEITDQSVGNDQVTVVSEDAWNVTASVISSRFVEGRWLTRLAPVAEPGTVWTFATRHRPGTIGKNVVARIPLCDLVAVPGATGCTA</sequence>
<dbReference type="InterPro" id="IPR017871">
    <property type="entry name" value="ABC_transporter-like_CS"/>
</dbReference>
<dbReference type="GO" id="GO:0055052">
    <property type="term" value="C:ATP-binding cassette (ABC) transporter complex, substrate-binding subunit-containing"/>
    <property type="evidence" value="ECO:0007669"/>
    <property type="project" value="TreeGrafter"/>
</dbReference>
<evidence type="ECO:0000259" key="6">
    <source>
        <dbReference type="PROSITE" id="PS50893"/>
    </source>
</evidence>
<evidence type="ECO:0000256" key="2">
    <source>
        <dbReference type="ARBA" id="ARBA00022741"/>
    </source>
</evidence>
<evidence type="ECO:0000256" key="4">
    <source>
        <dbReference type="ARBA" id="ARBA00022967"/>
    </source>
</evidence>
<name>A0A7W5H967_9BACT</name>
<evidence type="ECO:0000256" key="1">
    <source>
        <dbReference type="ARBA" id="ARBA00022475"/>
    </source>
</evidence>
<dbReference type="InterPro" id="IPR027417">
    <property type="entry name" value="P-loop_NTPase"/>
</dbReference>
<dbReference type="InterPro" id="IPR047641">
    <property type="entry name" value="ABC_transpr_MalK/UgpC-like"/>
</dbReference>
<organism evidence="7 8">
    <name type="scientific">Aporhodopirellula rubra</name>
    <dbReference type="NCBI Taxonomy" id="980271"/>
    <lineage>
        <taxon>Bacteria</taxon>
        <taxon>Pseudomonadati</taxon>
        <taxon>Planctomycetota</taxon>
        <taxon>Planctomycetia</taxon>
        <taxon>Pirellulales</taxon>
        <taxon>Pirellulaceae</taxon>
        <taxon>Aporhodopirellula</taxon>
    </lineage>
</organism>
<evidence type="ECO:0000256" key="3">
    <source>
        <dbReference type="ARBA" id="ARBA00022840"/>
    </source>
</evidence>
<comment type="caution">
    <text evidence="7">The sequence shown here is derived from an EMBL/GenBank/DDBJ whole genome shotgun (WGS) entry which is preliminary data.</text>
</comment>
<keyword evidence="5" id="KW-0472">Membrane</keyword>
<evidence type="ECO:0000313" key="7">
    <source>
        <dbReference type="EMBL" id="MBB3209800.1"/>
    </source>
</evidence>
<keyword evidence="7" id="KW-0813">Transport</keyword>
<protein>
    <submittedName>
        <fullName evidence="7">ABC-type sugar transport system ATPase subunit</fullName>
    </submittedName>
</protein>
<evidence type="ECO:0000256" key="5">
    <source>
        <dbReference type="ARBA" id="ARBA00023136"/>
    </source>
</evidence>
<keyword evidence="7" id="KW-0762">Sugar transport</keyword>
<keyword evidence="1" id="KW-1003">Cell membrane</keyword>
<dbReference type="PANTHER" id="PTHR43875:SF15">
    <property type="entry name" value="TREHALOSE IMPORT ATP-BINDING PROTEIN SUGC"/>
    <property type="match status" value="1"/>
</dbReference>
<reference evidence="7 8" key="1">
    <citation type="submission" date="2020-08" db="EMBL/GenBank/DDBJ databases">
        <title>Genomic Encyclopedia of Type Strains, Phase III (KMG-III): the genomes of soil and plant-associated and newly described type strains.</title>
        <authorList>
            <person name="Whitman W."/>
        </authorList>
    </citation>
    <scope>NUCLEOTIDE SEQUENCE [LARGE SCALE GENOMIC DNA]</scope>
    <source>
        <strain evidence="7 8">CECT 8075</strain>
    </source>
</reference>
<dbReference type="Pfam" id="PF00005">
    <property type="entry name" value="ABC_tran"/>
    <property type="match status" value="1"/>
</dbReference>
<dbReference type="InterPro" id="IPR003593">
    <property type="entry name" value="AAA+_ATPase"/>
</dbReference>
<dbReference type="GO" id="GO:0005524">
    <property type="term" value="F:ATP binding"/>
    <property type="evidence" value="ECO:0007669"/>
    <property type="project" value="UniProtKB-KW"/>
</dbReference>
<accession>A0A7W5H967</accession>
<dbReference type="SUPFAM" id="SSF52540">
    <property type="entry name" value="P-loop containing nucleoside triphosphate hydrolases"/>
    <property type="match status" value="1"/>
</dbReference>
<proteinExistence type="predicted"/>
<evidence type="ECO:0000313" key="8">
    <source>
        <dbReference type="Proteomes" id="UP000536179"/>
    </source>
</evidence>
<dbReference type="GO" id="GO:0016887">
    <property type="term" value="F:ATP hydrolysis activity"/>
    <property type="evidence" value="ECO:0007669"/>
    <property type="project" value="InterPro"/>
</dbReference>
<dbReference type="EMBL" id="JACHXU010000027">
    <property type="protein sequence ID" value="MBB3209800.1"/>
    <property type="molecule type" value="Genomic_DNA"/>
</dbReference>